<keyword evidence="2" id="KW-0315">Glutamine amidotransferase</keyword>
<dbReference type="Proteomes" id="UP000308230">
    <property type="component" value="Unassembled WGS sequence"/>
</dbReference>
<dbReference type="PANTHER" id="PTHR48094:SF12">
    <property type="entry name" value="PARKINSON DISEASE PROTEIN 7 HOMOLOG"/>
    <property type="match status" value="1"/>
</dbReference>
<evidence type="ECO:0000313" key="3">
    <source>
        <dbReference type="Proteomes" id="UP000308230"/>
    </source>
</evidence>
<dbReference type="SUPFAM" id="SSF52317">
    <property type="entry name" value="Class I glutamine amidotransferase-like"/>
    <property type="match status" value="1"/>
</dbReference>
<organism evidence="2 3">
    <name type="scientific">Exobacillus caeni</name>
    <dbReference type="NCBI Taxonomy" id="2574798"/>
    <lineage>
        <taxon>Bacteria</taxon>
        <taxon>Bacillati</taxon>
        <taxon>Bacillota</taxon>
        <taxon>Bacilli</taxon>
        <taxon>Bacillales</taxon>
        <taxon>Guptibacillaceae</taxon>
        <taxon>Exobacillus</taxon>
    </lineage>
</organism>
<evidence type="ECO:0000313" key="2">
    <source>
        <dbReference type="EMBL" id="TLS38213.1"/>
    </source>
</evidence>
<protein>
    <submittedName>
        <fullName evidence="2">Glutamine amidotransferase</fullName>
    </submittedName>
</protein>
<evidence type="ECO:0000259" key="1">
    <source>
        <dbReference type="Pfam" id="PF01965"/>
    </source>
</evidence>
<dbReference type="AlphaFoldDB" id="A0A5R9FBE8"/>
<dbReference type="RefSeq" id="WP_138124540.1">
    <property type="nucleotide sequence ID" value="NZ_SWLG01000004.1"/>
</dbReference>
<keyword evidence="2" id="KW-0808">Transferase</keyword>
<gene>
    <name evidence="2" type="ORF">FCL54_06665</name>
</gene>
<dbReference type="GO" id="GO:0016740">
    <property type="term" value="F:transferase activity"/>
    <property type="evidence" value="ECO:0007669"/>
    <property type="project" value="UniProtKB-KW"/>
</dbReference>
<feature type="domain" description="DJ-1/PfpI" evidence="1">
    <location>
        <begin position="4"/>
        <end position="163"/>
    </location>
</feature>
<reference evidence="2 3" key="1">
    <citation type="submission" date="2019-04" db="EMBL/GenBank/DDBJ databases">
        <title>Bacillus caeni sp. nov., a bacterium isolated from mangrove sediment.</title>
        <authorList>
            <person name="Huang H."/>
            <person name="Mo K."/>
            <person name="Hu Y."/>
        </authorList>
    </citation>
    <scope>NUCLEOTIDE SEQUENCE [LARGE SCALE GENOMIC DNA]</scope>
    <source>
        <strain evidence="2 3">HB172195</strain>
    </source>
</reference>
<sequence>MKQKILLLVYPTFSEFEVTVVASVLKEKYSIETVALGRQPVKGESGITVLPDRELSEIKSGEFGGIIVPGGDLYYVKDADRLFSLIKEFHSQKKLVASICGGGYVLAKAGLLEHIPYTVTFSKEQRQFLGCFNEKNFTYKPVVISGNVITAQGHAYVQFGLAVGEKLNALKEGTEEFYLGQGNRRMGNGI</sequence>
<dbReference type="OrthoDB" id="9800516at2"/>
<dbReference type="Pfam" id="PF01965">
    <property type="entry name" value="DJ-1_PfpI"/>
    <property type="match status" value="1"/>
</dbReference>
<dbReference type="Gene3D" id="3.40.50.880">
    <property type="match status" value="1"/>
</dbReference>
<name>A0A5R9FBE8_9BACL</name>
<dbReference type="InterPro" id="IPR002818">
    <property type="entry name" value="DJ-1/PfpI"/>
</dbReference>
<dbReference type="InterPro" id="IPR050325">
    <property type="entry name" value="Prot/Nucl_acid_deglycase"/>
</dbReference>
<comment type="caution">
    <text evidence="2">The sequence shown here is derived from an EMBL/GenBank/DDBJ whole genome shotgun (WGS) entry which is preliminary data.</text>
</comment>
<dbReference type="EMBL" id="SWLG01000004">
    <property type="protein sequence ID" value="TLS38213.1"/>
    <property type="molecule type" value="Genomic_DNA"/>
</dbReference>
<accession>A0A5R9FBE8</accession>
<proteinExistence type="predicted"/>
<dbReference type="GO" id="GO:0005737">
    <property type="term" value="C:cytoplasm"/>
    <property type="evidence" value="ECO:0007669"/>
    <property type="project" value="TreeGrafter"/>
</dbReference>
<keyword evidence="3" id="KW-1185">Reference proteome</keyword>
<dbReference type="PANTHER" id="PTHR48094">
    <property type="entry name" value="PROTEIN/NUCLEIC ACID DEGLYCASE DJ-1-RELATED"/>
    <property type="match status" value="1"/>
</dbReference>
<dbReference type="InterPro" id="IPR029062">
    <property type="entry name" value="Class_I_gatase-like"/>
</dbReference>